<dbReference type="GO" id="GO:0051996">
    <property type="term" value="F:squalene synthase [NAD(P)H] activity"/>
    <property type="evidence" value="ECO:0007669"/>
    <property type="project" value="InterPro"/>
</dbReference>
<name>A0A150WMH7_BDEBC</name>
<dbReference type="Proteomes" id="UP000075320">
    <property type="component" value="Unassembled WGS sequence"/>
</dbReference>
<dbReference type="PROSITE" id="PS01044">
    <property type="entry name" value="SQUALEN_PHYTOEN_SYN_1"/>
    <property type="match status" value="1"/>
</dbReference>
<dbReference type="SFLD" id="SFLDG01212">
    <property type="entry name" value="Phytoene_synthase_like"/>
    <property type="match status" value="1"/>
</dbReference>
<evidence type="ECO:0000256" key="1">
    <source>
        <dbReference type="ARBA" id="ARBA00022679"/>
    </source>
</evidence>
<evidence type="ECO:0008006" key="4">
    <source>
        <dbReference type="Google" id="ProtNLM"/>
    </source>
</evidence>
<keyword evidence="3" id="KW-1185">Reference proteome</keyword>
<dbReference type="InterPro" id="IPR044843">
    <property type="entry name" value="Trans_IPPS_bact-type"/>
</dbReference>
<gene>
    <name evidence="2" type="ORF">AZI86_01100</name>
</gene>
<dbReference type="OrthoDB" id="9807580at2"/>
<accession>A0A150WMH7</accession>
<proteinExistence type="predicted"/>
<dbReference type="Pfam" id="PF00494">
    <property type="entry name" value="SQS_PSY"/>
    <property type="match status" value="1"/>
</dbReference>
<reference evidence="2 3" key="1">
    <citation type="submission" date="2016-03" db="EMBL/GenBank/DDBJ databases">
        <authorList>
            <person name="Ploux O."/>
        </authorList>
    </citation>
    <scope>NUCLEOTIDE SEQUENCE [LARGE SCALE GENOMIC DNA]</scope>
    <source>
        <strain evidence="2 3">R0</strain>
    </source>
</reference>
<dbReference type="EMBL" id="LUKE01000001">
    <property type="protein sequence ID" value="KYG65703.1"/>
    <property type="molecule type" value="Genomic_DNA"/>
</dbReference>
<dbReference type="CDD" id="cd00683">
    <property type="entry name" value="Trans_IPPS_HH"/>
    <property type="match status" value="1"/>
</dbReference>
<keyword evidence="1" id="KW-0808">Transferase</keyword>
<dbReference type="GO" id="GO:0016117">
    <property type="term" value="P:carotenoid biosynthetic process"/>
    <property type="evidence" value="ECO:0007669"/>
    <property type="project" value="UniProtKB-ARBA"/>
</dbReference>
<dbReference type="GO" id="GO:0004311">
    <property type="term" value="F:geranylgeranyl diphosphate synthase activity"/>
    <property type="evidence" value="ECO:0007669"/>
    <property type="project" value="InterPro"/>
</dbReference>
<dbReference type="SUPFAM" id="SSF48576">
    <property type="entry name" value="Terpenoid synthases"/>
    <property type="match status" value="1"/>
</dbReference>
<dbReference type="InterPro" id="IPR019845">
    <property type="entry name" value="Squalene/phytoene_synthase_CS"/>
</dbReference>
<evidence type="ECO:0000313" key="3">
    <source>
        <dbReference type="Proteomes" id="UP000075320"/>
    </source>
</evidence>
<evidence type="ECO:0000313" key="2">
    <source>
        <dbReference type="EMBL" id="KYG65703.1"/>
    </source>
</evidence>
<dbReference type="PANTHER" id="PTHR31480">
    <property type="entry name" value="BIFUNCTIONAL LYCOPENE CYCLASE/PHYTOENE SYNTHASE"/>
    <property type="match status" value="1"/>
</dbReference>
<dbReference type="InterPro" id="IPR008949">
    <property type="entry name" value="Isoprenoid_synthase_dom_sf"/>
</dbReference>
<dbReference type="SFLD" id="SFLDG01018">
    <property type="entry name" value="Squalene/Phytoene_Synthase_Lik"/>
    <property type="match status" value="1"/>
</dbReference>
<dbReference type="SFLD" id="SFLDS00005">
    <property type="entry name" value="Isoprenoid_Synthase_Type_I"/>
    <property type="match status" value="1"/>
</dbReference>
<dbReference type="AlphaFoldDB" id="A0A150WMH7"/>
<protein>
    <recommendedName>
        <fullName evidence="4">Phytoene synthase</fullName>
    </recommendedName>
</protein>
<dbReference type="PROSITE" id="PS01045">
    <property type="entry name" value="SQUALEN_PHYTOEN_SYN_2"/>
    <property type="match status" value="1"/>
</dbReference>
<dbReference type="RefSeq" id="WP_061833247.1">
    <property type="nucleotide sequence ID" value="NZ_LUKE01000001.1"/>
</dbReference>
<dbReference type="InterPro" id="IPR002060">
    <property type="entry name" value="Squ/phyt_synthse"/>
</dbReference>
<dbReference type="InterPro" id="IPR033904">
    <property type="entry name" value="Trans_IPPS_HH"/>
</dbReference>
<sequence>MMETSHSAVAVLAQNGKSFYFAGVFLPADRLKVISELYSFCRYVDDCADELSHDQAKTAVAHIKEVILNSDLSDPLQDQVRLLEKNGVARTLLLDLVRGAEWDIHEEPIHTADDLDKYCYHVAGVVGLMMNPLMKVTDPAAASYAVSLGKAMQLTNICRDILEDAQNARIYLPATEIRSLGLGLTALATPGAAPTELKTVLKKYLKLADASYELGQQGLPYIPLRCRFVILIASEVYRHIGKKIIKNDFEVLKGRIYLTVFEKIVVLFKTSPKMLKPAFWLKPLRPNKQVVIS</sequence>
<dbReference type="Gene3D" id="1.10.600.10">
    <property type="entry name" value="Farnesyl Diphosphate Synthase"/>
    <property type="match status" value="1"/>
</dbReference>
<organism evidence="2 3">
    <name type="scientific">Bdellovibrio bacteriovorus</name>
    <dbReference type="NCBI Taxonomy" id="959"/>
    <lineage>
        <taxon>Bacteria</taxon>
        <taxon>Pseudomonadati</taxon>
        <taxon>Bdellovibrionota</taxon>
        <taxon>Bdellovibrionia</taxon>
        <taxon>Bdellovibrionales</taxon>
        <taxon>Pseudobdellovibrionaceae</taxon>
        <taxon>Bdellovibrio</taxon>
    </lineage>
</organism>
<comment type="caution">
    <text evidence="2">The sequence shown here is derived from an EMBL/GenBank/DDBJ whole genome shotgun (WGS) entry which is preliminary data.</text>
</comment>